<dbReference type="EMBL" id="JAAKFY010000006">
    <property type="protein sequence ID" value="KAF3856437.1"/>
    <property type="molecule type" value="Genomic_DNA"/>
</dbReference>
<reference evidence="21 22" key="1">
    <citation type="submission" date="2020-03" db="EMBL/GenBank/DDBJ databases">
        <title>Dissostichus mawsoni Genome sequencing and assembly.</title>
        <authorList>
            <person name="Park H."/>
        </authorList>
    </citation>
    <scope>NUCLEOTIDE SEQUENCE [LARGE SCALE GENOMIC DNA]</scope>
    <source>
        <strain evidence="21">DM0001</strain>
        <tissue evidence="21">Muscle</tissue>
    </source>
</reference>
<evidence type="ECO:0000256" key="15">
    <source>
        <dbReference type="SAM" id="MobiDB-lite"/>
    </source>
</evidence>
<dbReference type="InterPro" id="IPR000494">
    <property type="entry name" value="Rcpt_L-dom"/>
</dbReference>
<feature type="transmembrane region" description="Helical" evidence="16">
    <location>
        <begin position="550"/>
        <end position="572"/>
    </location>
</feature>
<keyword evidence="11" id="KW-0829">Tyrosine-protein kinase</keyword>
<keyword evidence="8" id="KW-0067">ATP-binding</keyword>
<gene>
    <name evidence="21" type="ORF">F7725_017160</name>
</gene>
<dbReference type="SMART" id="SM00261">
    <property type="entry name" value="FU"/>
    <property type="match status" value="2"/>
</dbReference>
<evidence type="ECO:0000256" key="7">
    <source>
        <dbReference type="ARBA" id="ARBA00022777"/>
    </source>
</evidence>
<feature type="domain" description="Receptor L-domain" evidence="19">
    <location>
        <begin position="318"/>
        <end position="437"/>
    </location>
</feature>
<dbReference type="Gene3D" id="6.10.250.2930">
    <property type="match status" value="1"/>
</dbReference>
<feature type="chain" id="PRO_5029729326" description="receptor protein-tyrosine kinase" evidence="17">
    <location>
        <begin position="27"/>
        <end position="1036"/>
    </location>
</feature>
<evidence type="ECO:0000256" key="6">
    <source>
        <dbReference type="ARBA" id="ARBA00022741"/>
    </source>
</evidence>
<keyword evidence="3" id="KW-0597">Phosphoprotein</keyword>
<evidence type="ECO:0000313" key="22">
    <source>
        <dbReference type="Proteomes" id="UP000518266"/>
    </source>
</evidence>
<keyword evidence="9 16" id="KW-1133">Transmembrane helix</keyword>
<evidence type="ECO:0000256" key="1">
    <source>
        <dbReference type="ARBA" id="ARBA00004479"/>
    </source>
</evidence>
<dbReference type="SUPFAM" id="SSF52058">
    <property type="entry name" value="L domain-like"/>
    <property type="match status" value="2"/>
</dbReference>
<dbReference type="AlphaFoldDB" id="A0A7J5Z6U5"/>
<feature type="compositionally biased region" description="Basic and acidic residues" evidence="15">
    <location>
        <begin position="873"/>
        <end position="882"/>
    </location>
</feature>
<evidence type="ECO:0000259" key="18">
    <source>
        <dbReference type="Pfam" id="PF00757"/>
    </source>
</evidence>
<evidence type="ECO:0000256" key="14">
    <source>
        <dbReference type="ARBA" id="ARBA00051243"/>
    </source>
</evidence>
<evidence type="ECO:0000256" key="4">
    <source>
        <dbReference type="ARBA" id="ARBA00022679"/>
    </source>
</evidence>
<keyword evidence="7" id="KW-0418">Kinase</keyword>
<dbReference type="CDD" id="cd12095">
    <property type="entry name" value="TM_ErbB3"/>
    <property type="match status" value="1"/>
</dbReference>
<keyword evidence="12" id="KW-0675">Receptor</keyword>
<evidence type="ECO:0000313" key="21">
    <source>
        <dbReference type="EMBL" id="KAF3856437.1"/>
    </source>
</evidence>
<feature type="compositionally biased region" description="Polar residues" evidence="15">
    <location>
        <begin position="687"/>
        <end position="700"/>
    </location>
</feature>
<evidence type="ECO:0000256" key="2">
    <source>
        <dbReference type="ARBA" id="ARBA00011902"/>
    </source>
</evidence>
<feature type="signal peptide" evidence="17">
    <location>
        <begin position="1"/>
        <end position="26"/>
    </location>
</feature>
<evidence type="ECO:0000256" key="13">
    <source>
        <dbReference type="ARBA" id="ARBA00023180"/>
    </source>
</evidence>
<dbReference type="GO" id="GO:0016020">
    <property type="term" value="C:membrane"/>
    <property type="evidence" value="ECO:0007669"/>
    <property type="project" value="UniProtKB-SubCell"/>
</dbReference>
<feature type="region of interest" description="Disordered" evidence="15">
    <location>
        <begin position="719"/>
        <end position="955"/>
    </location>
</feature>
<dbReference type="GO" id="GO:0004714">
    <property type="term" value="F:transmembrane receptor protein tyrosine kinase activity"/>
    <property type="evidence" value="ECO:0007669"/>
    <property type="project" value="UniProtKB-EC"/>
</dbReference>
<keyword evidence="6" id="KW-0547">Nucleotide-binding</keyword>
<feature type="domain" description="Growth factor receptor" evidence="20">
    <location>
        <begin position="466"/>
        <end position="536"/>
    </location>
</feature>
<sequence>MTALMKRKLQQVLCVLLPCALTLCSAQTQGVRVCSGTQNALSTTGNSEIQYNLMKDIYTGCEIVMGNLEITMMEHTRDFSFLQSIREVTGYILFAVNEFSRMPLNQLRVIRGNTLYEGKYALAVMVNYQKDGQHGLQELGLTHLTEILEGGVKIIQNKYLSYAPQVNWLDIVKDAKADIMIEGNGPKMTKTVCAPQCNGRCFGINPSECCHIECAGGCTGSLDTECFTLIYNKHTFKLEPNPNAKYQYGSICVAQCPPNFVVDESSCVSSCPSDKMEVEKNGFKRCEPCGGLCPKACIGTGKPKMQTVDAQNIDSFINCTKIQGSLHFLVTGIKGDEYNDVPALDPEKLKIFNTVREITDILSIQSWPESMSDLSVFSNLQSIQGRTLFKGYSLLVMKIGSLTSLGLRSLQIINDGGVYITGNKQLCYHDTVNWTRILSSGSRPRNKHIDVKENRPRNQCVSEGHVCDPLCSSDGCWAPGPNQCLSCKKYSRGGTCVPDCMFLTGERREFDSQSGECMPCHPECKVQEGKQTCFGPVLRPRNWRIQSTTAIALGVIALLFASFSIFVLTVLYRRGLAIRRKRAMRRYMESGEEDCTLQDPPPDELVQRSADLDDLDDLGIELVEHEEEEEEVDGLTPAPHSLSQSRSLSRLSRMDTHRVIITSSNIAGYLPMTPGFDNPGQAMWQSRSRLNSARTVSESSEGCGPTVELEINEDFSMTGSLKRRRQREDSAYVSQRDSFSAGPPETPSPEMDEEDQNGYVLPGDSPGRDTLLSSARAAPGRMSKSHSASLLDDPDEEDYEYMNKRTCLTAPSPRHSSHLLKPNKKRTSSVSSQATACSADTTSSVEVRGAHTRSNHDSDSEQQGSDDVEYEYMDIRGSEKDASPPTPEPPSLPPPPPPPAPASMVREVEGEAGEKEDEYVEDSNYHYTNRQPKLRQALQDRKELNVEGRDEDEEYEYEDMDSFAALLPGDAVVYHNLQREGEGAVGGTEAHRSGFEPNVKVRAGVGVGETAAADRSFDNPDYWHSRLFLKSKAVPT</sequence>
<dbReference type="Pfam" id="PF14843">
    <property type="entry name" value="GF_recep_IV"/>
    <property type="match status" value="1"/>
</dbReference>
<organism evidence="21 22">
    <name type="scientific">Dissostichus mawsoni</name>
    <name type="common">Antarctic cod</name>
    <dbReference type="NCBI Taxonomy" id="36200"/>
    <lineage>
        <taxon>Eukaryota</taxon>
        <taxon>Metazoa</taxon>
        <taxon>Chordata</taxon>
        <taxon>Craniata</taxon>
        <taxon>Vertebrata</taxon>
        <taxon>Euteleostomi</taxon>
        <taxon>Actinopterygii</taxon>
        <taxon>Neopterygii</taxon>
        <taxon>Teleostei</taxon>
        <taxon>Neoteleostei</taxon>
        <taxon>Acanthomorphata</taxon>
        <taxon>Eupercaria</taxon>
        <taxon>Perciformes</taxon>
        <taxon>Notothenioidei</taxon>
        <taxon>Nototheniidae</taxon>
        <taxon>Dissostichus</taxon>
    </lineage>
</organism>
<evidence type="ECO:0000256" key="11">
    <source>
        <dbReference type="ARBA" id="ARBA00023137"/>
    </source>
</evidence>
<name>A0A7J5Z6U5_DISMA</name>
<comment type="caution">
    <text evidence="21">The sequence shown here is derived from an EMBL/GenBank/DDBJ whole genome shotgun (WGS) entry which is preliminary data.</text>
</comment>
<dbReference type="Gene3D" id="3.80.20.20">
    <property type="entry name" value="Receptor L-domain"/>
    <property type="match status" value="2"/>
</dbReference>
<keyword evidence="10 16" id="KW-0472">Membrane</keyword>
<dbReference type="FunFam" id="2.10.220.10:FF:000002">
    <property type="entry name" value="Receptor protein-tyrosine kinase"/>
    <property type="match status" value="1"/>
</dbReference>
<feature type="domain" description="Furin-like cysteine-rich" evidence="18">
    <location>
        <begin position="188"/>
        <end position="297"/>
    </location>
</feature>
<feature type="compositionally biased region" description="Polar residues" evidence="15">
    <location>
        <begin position="828"/>
        <end position="845"/>
    </location>
</feature>
<dbReference type="InterPro" id="IPR044912">
    <property type="entry name" value="Egfr_JX_dom"/>
</dbReference>
<comment type="catalytic activity">
    <reaction evidence="14">
        <text>L-tyrosyl-[protein] + ATP = O-phospho-L-tyrosyl-[protein] + ADP + H(+)</text>
        <dbReference type="Rhea" id="RHEA:10596"/>
        <dbReference type="Rhea" id="RHEA-COMP:10136"/>
        <dbReference type="Rhea" id="RHEA-COMP:20101"/>
        <dbReference type="ChEBI" id="CHEBI:15378"/>
        <dbReference type="ChEBI" id="CHEBI:30616"/>
        <dbReference type="ChEBI" id="CHEBI:46858"/>
        <dbReference type="ChEBI" id="CHEBI:61978"/>
        <dbReference type="ChEBI" id="CHEBI:456216"/>
        <dbReference type="EC" id="2.7.10.1"/>
    </reaction>
</comment>
<feature type="compositionally biased region" description="Basic residues" evidence="15">
    <location>
        <begin position="815"/>
        <end position="827"/>
    </location>
</feature>
<dbReference type="GO" id="GO:0005524">
    <property type="term" value="F:ATP binding"/>
    <property type="evidence" value="ECO:0007669"/>
    <property type="project" value="UniProtKB-KW"/>
</dbReference>
<dbReference type="InterPro" id="IPR006212">
    <property type="entry name" value="Furin_repeat"/>
</dbReference>
<dbReference type="InterPro" id="IPR032778">
    <property type="entry name" value="GF_recep_IV"/>
</dbReference>
<dbReference type="Proteomes" id="UP000518266">
    <property type="component" value="Unassembled WGS sequence"/>
</dbReference>
<keyword evidence="22" id="KW-1185">Reference proteome</keyword>
<evidence type="ECO:0000256" key="8">
    <source>
        <dbReference type="ARBA" id="ARBA00022840"/>
    </source>
</evidence>
<feature type="region of interest" description="Disordered" evidence="15">
    <location>
        <begin position="626"/>
        <end position="649"/>
    </location>
</feature>
<dbReference type="OrthoDB" id="6219513at2759"/>
<evidence type="ECO:0000259" key="19">
    <source>
        <dbReference type="Pfam" id="PF01030"/>
    </source>
</evidence>
<keyword evidence="13" id="KW-0325">Glycoprotein</keyword>
<feature type="domain" description="Receptor L-domain" evidence="19">
    <location>
        <begin position="60"/>
        <end position="170"/>
    </location>
</feature>
<dbReference type="Pfam" id="PF00757">
    <property type="entry name" value="Furin-like"/>
    <property type="match status" value="1"/>
</dbReference>
<evidence type="ECO:0000256" key="17">
    <source>
        <dbReference type="SAM" id="SignalP"/>
    </source>
</evidence>
<dbReference type="Pfam" id="PF01030">
    <property type="entry name" value="Recep_L_domain"/>
    <property type="match status" value="2"/>
</dbReference>
<feature type="region of interest" description="Disordered" evidence="15">
    <location>
        <begin position="687"/>
        <end position="707"/>
    </location>
</feature>
<dbReference type="InterPro" id="IPR006211">
    <property type="entry name" value="Furin-like_Cys-rich_dom"/>
</dbReference>
<evidence type="ECO:0000256" key="5">
    <source>
        <dbReference type="ARBA" id="ARBA00022692"/>
    </source>
</evidence>
<dbReference type="InterPro" id="IPR036941">
    <property type="entry name" value="Rcpt_L-dom_sf"/>
</dbReference>
<dbReference type="FunFam" id="3.80.20.20:FF:000004">
    <property type="entry name" value="Receptor protein-tyrosine kinase"/>
    <property type="match status" value="1"/>
</dbReference>
<dbReference type="EC" id="2.7.10.1" evidence="2"/>
<dbReference type="FunFam" id="3.80.20.20:FF:000013">
    <property type="entry name" value="Erb-b2 receptor tyrosine kinase 3a"/>
    <property type="match status" value="1"/>
</dbReference>
<accession>A0A7J5Z6U5</accession>
<dbReference type="Gene3D" id="2.10.220.10">
    <property type="entry name" value="Hormone Receptor, Insulin-like Growth Factor Receptor 1, Chain A, domain 2"/>
    <property type="match status" value="3"/>
</dbReference>
<keyword evidence="4" id="KW-0808">Transferase</keyword>
<comment type="subcellular location">
    <subcellularLocation>
        <location evidence="1">Membrane</location>
        <topology evidence="1">Single-pass type I membrane protein</topology>
    </subcellularLocation>
</comment>
<evidence type="ECO:0000256" key="12">
    <source>
        <dbReference type="ARBA" id="ARBA00023170"/>
    </source>
</evidence>
<evidence type="ECO:0000256" key="3">
    <source>
        <dbReference type="ARBA" id="ARBA00022553"/>
    </source>
</evidence>
<feature type="compositionally biased region" description="Basic and acidic residues" evidence="15">
    <location>
        <begin position="938"/>
        <end position="948"/>
    </location>
</feature>
<feature type="compositionally biased region" description="Pro residues" evidence="15">
    <location>
        <begin position="884"/>
        <end position="901"/>
    </location>
</feature>
<keyword evidence="5 16" id="KW-0812">Transmembrane</keyword>
<dbReference type="SUPFAM" id="SSF57184">
    <property type="entry name" value="Growth factor receptor domain"/>
    <property type="match status" value="2"/>
</dbReference>
<evidence type="ECO:0000259" key="20">
    <source>
        <dbReference type="Pfam" id="PF14843"/>
    </source>
</evidence>
<protein>
    <recommendedName>
        <fullName evidence="2">receptor protein-tyrosine kinase</fullName>
        <ecNumber evidence="2">2.7.10.1</ecNumber>
    </recommendedName>
</protein>
<dbReference type="InterPro" id="IPR009030">
    <property type="entry name" value="Growth_fac_rcpt_cys_sf"/>
</dbReference>
<evidence type="ECO:0000256" key="10">
    <source>
        <dbReference type="ARBA" id="ARBA00023136"/>
    </source>
</evidence>
<dbReference type="CDD" id="cd00064">
    <property type="entry name" value="FU"/>
    <property type="match status" value="2"/>
</dbReference>
<evidence type="ECO:0000256" key="9">
    <source>
        <dbReference type="ARBA" id="ARBA00022989"/>
    </source>
</evidence>
<proteinExistence type="predicted"/>
<keyword evidence="17" id="KW-0732">Signal</keyword>
<evidence type="ECO:0000256" key="16">
    <source>
        <dbReference type="SAM" id="Phobius"/>
    </source>
</evidence>